<dbReference type="EMBL" id="LDOU01000015">
    <property type="protein sequence ID" value="KLV08439.1"/>
    <property type="molecule type" value="Genomic_DNA"/>
</dbReference>
<dbReference type="Gene3D" id="3.40.50.1980">
    <property type="entry name" value="Nitrogenase molybdenum iron protein domain"/>
    <property type="match status" value="2"/>
</dbReference>
<reference evidence="2 3" key="1">
    <citation type="submission" date="2015-05" db="EMBL/GenBank/DDBJ databases">
        <title>Photobacterium galathea sp. nov.</title>
        <authorList>
            <person name="Machado H."/>
            <person name="Gram L."/>
        </authorList>
    </citation>
    <scope>NUCLEOTIDE SEQUENCE [LARGE SCALE GENOMIC DNA]</scope>
    <source>
        <strain evidence="2 3">DSM 22954</strain>
    </source>
</reference>
<dbReference type="PANTHER" id="PTHR30535:SF34">
    <property type="entry name" value="MOLYBDATE-BINDING PROTEIN MOLA"/>
    <property type="match status" value="1"/>
</dbReference>
<dbReference type="InterPro" id="IPR050902">
    <property type="entry name" value="ABC_Transporter_SBP"/>
</dbReference>
<dbReference type="PROSITE" id="PS50983">
    <property type="entry name" value="FE_B12_PBP"/>
    <property type="match status" value="1"/>
</dbReference>
<dbReference type="AlphaFoldDB" id="A0A0J1H9U1"/>
<protein>
    <submittedName>
        <fullName evidence="2">ABC transporter substrate-binding protein</fullName>
    </submittedName>
</protein>
<dbReference type="Proteomes" id="UP000035909">
    <property type="component" value="Unassembled WGS sequence"/>
</dbReference>
<dbReference type="SUPFAM" id="SSF53807">
    <property type="entry name" value="Helical backbone' metal receptor"/>
    <property type="match status" value="1"/>
</dbReference>
<dbReference type="PANTHER" id="PTHR30535">
    <property type="entry name" value="VITAMIN B12-BINDING PROTEIN"/>
    <property type="match status" value="1"/>
</dbReference>
<comment type="caution">
    <text evidence="2">The sequence shown here is derived from an EMBL/GenBank/DDBJ whole genome shotgun (WGS) entry which is preliminary data.</text>
</comment>
<keyword evidence="3" id="KW-1185">Reference proteome</keyword>
<name>A0A0J1H9U1_9GAMM</name>
<dbReference type="PATRIC" id="fig|320778.3.peg.3133"/>
<accession>A0A0J1H9U1</accession>
<dbReference type="Pfam" id="PF01497">
    <property type="entry name" value="Peripla_BP_2"/>
    <property type="match status" value="1"/>
</dbReference>
<evidence type="ECO:0000313" key="3">
    <source>
        <dbReference type="Proteomes" id="UP000035909"/>
    </source>
</evidence>
<evidence type="ECO:0000313" key="2">
    <source>
        <dbReference type="EMBL" id="KLV08439.1"/>
    </source>
</evidence>
<feature type="domain" description="Fe/B12 periplasmic-binding" evidence="1">
    <location>
        <begin position="32"/>
        <end position="333"/>
    </location>
</feature>
<sequence length="359" mass="39826">MPLYLGKAIASEPVTITDLAGRQVTVTRPVSRLILADGTLAYTLPLLLPEDPFGKVVGWGENFRAADLDGYQSYLARFPELAAIPTFPANTTDSLNAEKVIGLEPDLVLMNLSSLAAVQSSGLLAHLNKIGIAVVFVDFRTHIFSSVEKSIQTIGTLLDANERASQFLQFREEQITRVLSRLSDVHYSPSVMIERSAGLYQDCCMSYGPGNFGALIQAAGGRNLGSDFIGGNFGTLHPEQVIHSQPDVVLVTGANWSLYSPSGDWIRLGPGADLNVAHQHLTRLMERPAYQTLPAVRKKQVYAIWHAFYDNPYNFIALQQIAKWLHPEKFEDLDPEATFRELHQRFLPTPYRPGYWLSL</sequence>
<gene>
    <name evidence="2" type="ORF">ABT57_14415</name>
</gene>
<evidence type="ECO:0000259" key="1">
    <source>
        <dbReference type="PROSITE" id="PS50983"/>
    </source>
</evidence>
<organism evidence="2 3">
    <name type="scientific">Photobacterium ganghwense</name>
    <dbReference type="NCBI Taxonomy" id="320778"/>
    <lineage>
        <taxon>Bacteria</taxon>
        <taxon>Pseudomonadati</taxon>
        <taxon>Pseudomonadota</taxon>
        <taxon>Gammaproteobacteria</taxon>
        <taxon>Vibrionales</taxon>
        <taxon>Vibrionaceae</taxon>
        <taxon>Photobacterium</taxon>
    </lineage>
</organism>
<proteinExistence type="predicted"/>
<dbReference type="STRING" id="320778.ABT57_14415"/>
<dbReference type="InterPro" id="IPR002491">
    <property type="entry name" value="ABC_transptr_periplasmic_BD"/>
</dbReference>